<accession>A0A5R9B9R8</accession>
<feature type="region of interest" description="Disordered" evidence="1">
    <location>
        <begin position="62"/>
        <end position="88"/>
    </location>
</feature>
<sequence>MDSLDDRVIKLPVRQEALSVDAVFEDMLTGWRQQQLAGNFTSATIRGRKQIVSAEYAIRHLDGGPLQQRRTELPPGSDRKPEGRQNIQ</sequence>
<evidence type="ECO:0000313" key="3">
    <source>
        <dbReference type="Proteomes" id="UP000310458"/>
    </source>
</evidence>
<name>A0A5R9B9R8_9MICC</name>
<dbReference type="EMBL" id="VAVZ01000054">
    <property type="protein sequence ID" value="TLP92918.1"/>
    <property type="molecule type" value="Genomic_DNA"/>
</dbReference>
<comment type="caution">
    <text evidence="2">The sequence shown here is derived from an EMBL/GenBank/DDBJ whole genome shotgun (WGS) entry which is preliminary data.</text>
</comment>
<evidence type="ECO:0000256" key="1">
    <source>
        <dbReference type="SAM" id="MobiDB-lite"/>
    </source>
</evidence>
<proteinExistence type="predicted"/>
<keyword evidence="3" id="KW-1185">Reference proteome</keyword>
<dbReference type="Proteomes" id="UP000310458">
    <property type="component" value="Unassembled WGS sequence"/>
</dbReference>
<organism evidence="2 3">
    <name type="scientific">Nesterenkonia salmonea</name>
    <dbReference type="NCBI Taxonomy" id="1804987"/>
    <lineage>
        <taxon>Bacteria</taxon>
        <taxon>Bacillati</taxon>
        <taxon>Actinomycetota</taxon>
        <taxon>Actinomycetes</taxon>
        <taxon>Micrococcales</taxon>
        <taxon>Micrococcaceae</taxon>
        <taxon>Nesterenkonia</taxon>
    </lineage>
</organism>
<dbReference type="RefSeq" id="WP_138254188.1">
    <property type="nucleotide sequence ID" value="NZ_VAVZ01000054.1"/>
</dbReference>
<feature type="compositionally biased region" description="Basic and acidic residues" evidence="1">
    <location>
        <begin position="69"/>
        <end position="88"/>
    </location>
</feature>
<protein>
    <submittedName>
        <fullName evidence="2">Uncharacterized protein</fullName>
    </submittedName>
</protein>
<dbReference type="AlphaFoldDB" id="A0A5R9B9R8"/>
<reference evidence="2 3" key="1">
    <citation type="submission" date="2019-05" db="EMBL/GenBank/DDBJ databases">
        <title>Nesterenkonia sp. GY074 isolated from the Southern Atlantic Ocean.</title>
        <authorList>
            <person name="Zhang G."/>
        </authorList>
    </citation>
    <scope>NUCLEOTIDE SEQUENCE [LARGE SCALE GENOMIC DNA]</scope>
    <source>
        <strain evidence="2 3">GY074</strain>
    </source>
</reference>
<evidence type="ECO:0000313" key="2">
    <source>
        <dbReference type="EMBL" id="TLP92918.1"/>
    </source>
</evidence>
<gene>
    <name evidence="2" type="ORF">FEF26_14145</name>
</gene>